<dbReference type="InterPro" id="IPR032710">
    <property type="entry name" value="NTF2-like_dom_sf"/>
</dbReference>
<protein>
    <recommendedName>
        <fullName evidence="3">DUF4440 domain-containing protein</fullName>
    </recommendedName>
</protein>
<evidence type="ECO:0008006" key="3">
    <source>
        <dbReference type="Google" id="ProtNLM"/>
    </source>
</evidence>
<accession>A0A4P7PUZ4</accession>
<dbReference type="Proteomes" id="UP000296862">
    <property type="component" value="Chromosome"/>
</dbReference>
<gene>
    <name evidence="1" type="ORF">GS03_01685</name>
</gene>
<evidence type="ECO:0000313" key="2">
    <source>
        <dbReference type="Proteomes" id="UP000296862"/>
    </source>
</evidence>
<proteinExistence type="predicted"/>
<dbReference type="Gene3D" id="3.10.450.50">
    <property type="match status" value="1"/>
</dbReference>
<evidence type="ECO:0000313" key="1">
    <source>
        <dbReference type="EMBL" id="QBZ98180.1"/>
    </source>
</evidence>
<dbReference type="EMBL" id="CP038810">
    <property type="protein sequence ID" value="QBZ98180.1"/>
    <property type="molecule type" value="Genomic_DNA"/>
</dbReference>
<dbReference type="AlphaFoldDB" id="A0A4P7PUZ4"/>
<dbReference type="RefSeq" id="WP_136152090.1">
    <property type="nucleotide sequence ID" value="NZ_CP038810.1"/>
</dbReference>
<name>A0A4P7PUZ4_9FLAO</name>
<organism evidence="1 2">
    <name type="scientific">Flavobacterium sangjuense</name>
    <dbReference type="NCBI Taxonomy" id="2518177"/>
    <lineage>
        <taxon>Bacteria</taxon>
        <taxon>Pseudomonadati</taxon>
        <taxon>Bacteroidota</taxon>
        <taxon>Flavobacteriia</taxon>
        <taxon>Flavobacteriales</taxon>
        <taxon>Flavobacteriaceae</taxon>
        <taxon>Flavobacterium</taxon>
    </lineage>
</organism>
<keyword evidence="2" id="KW-1185">Reference proteome</keyword>
<dbReference type="KEGG" id="fsn:GS03_01685"/>
<sequence>MKNKMLKGIGLAIITALVIACQPKKEEETAAAPVVDKEAIKAELQTMESAFADAMNAGKPESIVYYSDDVVSYEQNAAPLAGKQAVDAKLADQVKNMGSGNKISYTANEVFPSSDGNQVVELGSYKLVDSTGTKKASGNYMALFEKRDGKYVCIRDMGASDMPKEEKK</sequence>
<dbReference type="OrthoDB" id="1440073at2"/>
<reference evidence="1 2" key="1">
    <citation type="submission" date="2019-04" db="EMBL/GenBank/DDBJ databases">
        <title>Flavobacterium sp. GS03.</title>
        <authorList>
            <person name="Kim H."/>
        </authorList>
    </citation>
    <scope>NUCLEOTIDE SEQUENCE [LARGE SCALE GENOMIC DNA]</scope>
    <source>
        <strain evidence="1 2">GS03</strain>
    </source>
</reference>
<dbReference type="PROSITE" id="PS51257">
    <property type="entry name" value="PROKAR_LIPOPROTEIN"/>
    <property type="match status" value="1"/>
</dbReference>
<dbReference type="SUPFAM" id="SSF54427">
    <property type="entry name" value="NTF2-like"/>
    <property type="match status" value="1"/>
</dbReference>